<dbReference type="GO" id="GO:0035556">
    <property type="term" value="P:intracellular signal transduction"/>
    <property type="evidence" value="ECO:0007669"/>
    <property type="project" value="TreeGrafter"/>
</dbReference>
<dbReference type="InterPro" id="IPR000719">
    <property type="entry name" value="Prot_kinase_dom"/>
</dbReference>
<organism evidence="5 6">
    <name type="scientific">Petrolisthes manimaculis</name>
    <dbReference type="NCBI Taxonomy" id="1843537"/>
    <lineage>
        <taxon>Eukaryota</taxon>
        <taxon>Metazoa</taxon>
        <taxon>Ecdysozoa</taxon>
        <taxon>Arthropoda</taxon>
        <taxon>Crustacea</taxon>
        <taxon>Multicrustacea</taxon>
        <taxon>Malacostraca</taxon>
        <taxon>Eumalacostraca</taxon>
        <taxon>Eucarida</taxon>
        <taxon>Decapoda</taxon>
        <taxon>Pleocyemata</taxon>
        <taxon>Anomura</taxon>
        <taxon>Galatheoidea</taxon>
        <taxon>Porcellanidae</taxon>
        <taxon>Petrolisthes</taxon>
    </lineage>
</organism>
<gene>
    <name evidence="5" type="ORF">Pmani_020770</name>
</gene>
<evidence type="ECO:0000313" key="5">
    <source>
        <dbReference type="EMBL" id="KAK4307466.1"/>
    </source>
</evidence>
<comment type="caution">
    <text evidence="5">The sequence shown here is derived from an EMBL/GenBank/DDBJ whole genome shotgun (WGS) entry which is preliminary data.</text>
</comment>
<dbReference type="Proteomes" id="UP001292094">
    <property type="component" value="Unassembled WGS sequence"/>
</dbReference>
<dbReference type="PANTHER" id="PTHR24346:SF110">
    <property type="entry name" value="NON-SPECIFIC SERINE_THREONINE PROTEIN KINASE"/>
    <property type="match status" value="1"/>
</dbReference>
<dbReference type="Pfam" id="PF00069">
    <property type="entry name" value="Pkinase"/>
    <property type="match status" value="1"/>
</dbReference>
<dbReference type="GO" id="GO:0005737">
    <property type="term" value="C:cytoplasm"/>
    <property type="evidence" value="ECO:0007669"/>
    <property type="project" value="TreeGrafter"/>
</dbReference>
<evidence type="ECO:0000256" key="2">
    <source>
        <dbReference type="ARBA" id="ARBA00022741"/>
    </source>
</evidence>
<reference evidence="5" key="1">
    <citation type="submission" date="2023-11" db="EMBL/GenBank/DDBJ databases">
        <title>Genome assemblies of two species of porcelain crab, Petrolisthes cinctipes and Petrolisthes manimaculis (Anomura: Porcellanidae).</title>
        <authorList>
            <person name="Angst P."/>
        </authorList>
    </citation>
    <scope>NUCLEOTIDE SEQUENCE</scope>
    <source>
        <strain evidence="5">PB745_02</strain>
        <tissue evidence="5">Gill</tissue>
    </source>
</reference>
<evidence type="ECO:0000313" key="6">
    <source>
        <dbReference type="Proteomes" id="UP001292094"/>
    </source>
</evidence>
<dbReference type="Gene3D" id="1.10.8.10">
    <property type="entry name" value="DNA helicase RuvA subunit, C-terminal domain"/>
    <property type="match status" value="1"/>
</dbReference>
<feature type="domain" description="Protein kinase" evidence="4">
    <location>
        <begin position="1"/>
        <end position="190"/>
    </location>
</feature>
<dbReference type="EMBL" id="JAWZYT010001999">
    <property type="protein sequence ID" value="KAK4307466.1"/>
    <property type="molecule type" value="Genomic_DNA"/>
</dbReference>
<dbReference type="SUPFAM" id="SSF56112">
    <property type="entry name" value="Protein kinase-like (PK-like)"/>
    <property type="match status" value="1"/>
</dbReference>
<dbReference type="InterPro" id="IPR008271">
    <property type="entry name" value="Ser/Thr_kinase_AS"/>
</dbReference>
<dbReference type="Gene3D" id="3.30.310.80">
    <property type="entry name" value="Kinase associated domain 1, KA1"/>
    <property type="match status" value="1"/>
</dbReference>
<dbReference type="PROSITE" id="PS00108">
    <property type="entry name" value="PROTEIN_KINASE_ST"/>
    <property type="match status" value="1"/>
</dbReference>
<accession>A0AAE1PGZ4</accession>
<dbReference type="GO" id="GO:0005524">
    <property type="term" value="F:ATP binding"/>
    <property type="evidence" value="ECO:0007669"/>
    <property type="project" value="UniProtKB-KW"/>
</dbReference>
<evidence type="ECO:0000259" key="4">
    <source>
        <dbReference type="PROSITE" id="PS50011"/>
    </source>
</evidence>
<name>A0AAE1PGZ4_9EUCA</name>
<dbReference type="Gene3D" id="1.10.510.10">
    <property type="entry name" value="Transferase(Phosphotransferase) domain 1"/>
    <property type="match status" value="2"/>
</dbReference>
<dbReference type="GO" id="GO:0004674">
    <property type="term" value="F:protein serine/threonine kinase activity"/>
    <property type="evidence" value="ECO:0007669"/>
    <property type="project" value="TreeGrafter"/>
</dbReference>
<dbReference type="InterPro" id="IPR011009">
    <property type="entry name" value="Kinase-like_dom_sf"/>
</dbReference>
<dbReference type="CDD" id="cd12122">
    <property type="entry name" value="AMPKA_C"/>
    <property type="match status" value="1"/>
</dbReference>
<dbReference type="SUPFAM" id="SSF103243">
    <property type="entry name" value="KA1-like"/>
    <property type="match status" value="1"/>
</dbReference>
<keyword evidence="6" id="KW-1185">Reference proteome</keyword>
<sequence length="370" mass="42341">MVGRRIELGTSRTLAILWELGPLVKLNMAGEHILTGTKVAIKILNRRTIKNLDMLKESEARRFFQQIISGVDYCHRHMVVHRDLKPENLLLDHNLHVRIADFGLSNIMVDGEFLRTSCGSPNYAAPEVISGKLWMSGHVVSCGIIRKIKSGVFQIPDYLNQSVVRLLLYMLMVDPMKRATIEDIKKHEWFQKDLPAYLFPPPYDHDNSVIDQEAIAEVCEKFQVESSEMLLPCTALRERALSGDRGVPKGTPGKRAKWHLGIRSQSKPLDIMSEVFKAMKVLGFEWRVVNPFHVRVRRKNPIGVSYVHMALQLYQVDYRSHLLNFKIISNISTEGQIEKKDSDEVGEQSKVHHVMEFFEMCAALITELAR</sequence>
<dbReference type="InterPro" id="IPR032270">
    <property type="entry name" value="AMPK_C"/>
</dbReference>
<protein>
    <recommendedName>
        <fullName evidence="4">Protein kinase domain-containing protein</fullName>
    </recommendedName>
</protein>
<dbReference type="PROSITE" id="PS50011">
    <property type="entry name" value="PROTEIN_KINASE_DOM"/>
    <property type="match status" value="1"/>
</dbReference>
<evidence type="ECO:0000256" key="1">
    <source>
        <dbReference type="ARBA" id="ARBA00006234"/>
    </source>
</evidence>
<dbReference type="Pfam" id="PF16579">
    <property type="entry name" value="AdenylateSensor"/>
    <property type="match status" value="1"/>
</dbReference>
<proteinExistence type="inferred from homology"/>
<dbReference type="SMART" id="SM00220">
    <property type="entry name" value="S_TKc"/>
    <property type="match status" value="1"/>
</dbReference>
<dbReference type="AlphaFoldDB" id="A0AAE1PGZ4"/>
<keyword evidence="2" id="KW-0547">Nucleotide-binding</keyword>
<comment type="similarity">
    <text evidence="1">Belongs to the protein kinase superfamily. CAMK Ser/Thr protein kinase family. SNF1 subfamily.</text>
</comment>
<evidence type="ECO:0000256" key="3">
    <source>
        <dbReference type="ARBA" id="ARBA00022840"/>
    </source>
</evidence>
<keyword evidence="3" id="KW-0067">ATP-binding</keyword>
<dbReference type="InterPro" id="IPR028375">
    <property type="entry name" value="KA1/Ssp2_C"/>
</dbReference>
<dbReference type="PANTHER" id="PTHR24346">
    <property type="entry name" value="MAP/MICROTUBULE AFFINITY-REGULATING KINASE"/>
    <property type="match status" value="1"/>
</dbReference>